<comment type="caution">
    <text evidence="1">The sequence shown here is derived from an EMBL/GenBank/DDBJ whole genome shotgun (WGS) entry which is preliminary data.</text>
</comment>
<name>A0A699K8T1_TANCI</name>
<gene>
    <name evidence="1" type="ORF">Tci_653052</name>
</gene>
<feature type="non-terminal residue" evidence="1">
    <location>
        <position position="122"/>
    </location>
</feature>
<reference evidence="1" key="1">
    <citation type="journal article" date="2019" name="Sci. Rep.">
        <title>Draft genome of Tanacetum cinerariifolium, the natural source of mosquito coil.</title>
        <authorList>
            <person name="Yamashiro T."/>
            <person name="Shiraishi A."/>
            <person name="Satake H."/>
            <person name="Nakayama K."/>
        </authorList>
    </citation>
    <scope>NUCLEOTIDE SEQUENCE</scope>
</reference>
<organism evidence="1">
    <name type="scientific">Tanacetum cinerariifolium</name>
    <name type="common">Dalmatian daisy</name>
    <name type="synonym">Chrysanthemum cinerariifolium</name>
    <dbReference type="NCBI Taxonomy" id="118510"/>
    <lineage>
        <taxon>Eukaryota</taxon>
        <taxon>Viridiplantae</taxon>
        <taxon>Streptophyta</taxon>
        <taxon>Embryophyta</taxon>
        <taxon>Tracheophyta</taxon>
        <taxon>Spermatophyta</taxon>
        <taxon>Magnoliopsida</taxon>
        <taxon>eudicotyledons</taxon>
        <taxon>Gunneridae</taxon>
        <taxon>Pentapetalae</taxon>
        <taxon>asterids</taxon>
        <taxon>campanulids</taxon>
        <taxon>Asterales</taxon>
        <taxon>Asteraceae</taxon>
        <taxon>Asteroideae</taxon>
        <taxon>Anthemideae</taxon>
        <taxon>Anthemidinae</taxon>
        <taxon>Tanacetum</taxon>
    </lineage>
</organism>
<evidence type="ECO:0000313" key="1">
    <source>
        <dbReference type="EMBL" id="GFA81080.1"/>
    </source>
</evidence>
<dbReference type="AlphaFoldDB" id="A0A699K8T1"/>
<proteinExistence type="predicted"/>
<accession>A0A699K8T1</accession>
<sequence length="122" mass="14468">MELPSEEYLLTLIKELGYSGKCDMLSAIQTDQMHQPWRTFAAVINRCISRKSTGFDRLRESCPQILWVMHNKKNVDYVDLLYEDFMYQAKNREISSARKEHMPYPRYTKAIIDHFISKDNTI</sequence>
<protein>
    <submittedName>
        <fullName evidence="1">Uncharacterized protein</fullName>
    </submittedName>
</protein>
<dbReference type="EMBL" id="BKCJ010492429">
    <property type="protein sequence ID" value="GFA81080.1"/>
    <property type="molecule type" value="Genomic_DNA"/>
</dbReference>